<dbReference type="PROSITE" id="PS50222">
    <property type="entry name" value="EF_HAND_2"/>
    <property type="match status" value="1"/>
</dbReference>
<comment type="catalytic activity">
    <reaction evidence="7 8">
        <text>D-sedoheptulose 7-phosphate + D-glyceraldehyde 3-phosphate = D-erythrose 4-phosphate + beta-D-fructose 6-phosphate</text>
        <dbReference type="Rhea" id="RHEA:17053"/>
        <dbReference type="ChEBI" id="CHEBI:16897"/>
        <dbReference type="ChEBI" id="CHEBI:57483"/>
        <dbReference type="ChEBI" id="CHEBI:57634"/>
        <dbReference type="ChEBI" id="CHEBI:59776"/>
        <dbReference type="EC" id="2.2.1.2"/>
    </reaction>
</comment>
<dbReference type="SUPFAM" id="SSF51569">
    <property type="entry name" value="Aldolase"/>
    <property type="match status" value="1"/>
</dbReference>
<evidence type="ECO:0000313" key="11">
    <source>
        <dbReference type="Proteomes" id="UP001604335"/>
    </source>
</evidence>
<keyword evidence="4 7" id="KW-0808">Transferase</keyword>
<comment type="caution">
    <text evidence="10">The sequence shown here is derived from an EMBL/GenBank/DDBJ whole genome shotgun (WGS) entry which is preliminary data.</text>
</comment>
<protein>
    <recommendedName>
        <fullName evidence="3 7">Transaldolase</fullName>
        <ecNumber evidence="3 7">2.2.1.2</ecNumber>
    </recommendedName>
</protein>
<evidence type="ECO:0000256" key="8">
    <source>
        <dbReference type="RuleBase" id="RU004155"/>
    </source>
</evidence>
<keyword evidence="6 7" id="KW-0704">Schiff base</keyword>
<dbReference type="NCBIfam" id="NF008965">
    <property type="entry name" value="PRK12309.1"/>
    <property type="match status" value="1"/>
</dbReference>
<evidence type="ECO:0000256" key="2">
    <source>
        <dbReference type="ARBA" id="ARBA00008012"/>
    </source>
</evidence>
<dbReference type="PANTHER" id="PTHR10683:SF18">
    <property type="entry name" value="TRANSALDOLASE"/>
    <property type="match status" value="1"/>
</dbReference>
<evidence type="ECO:0000256" key="6">
    <source>
        <dbReference type="ARBA" id="ARBA00023270"/>
    </source>
</evidence>
<keyword evidence="7" id="KW-0963">Cytoplasm</keyword>
<evidence type="ECO:0000313" key="10">
    <source>
        <dbReference type="EMBL" id="MFG3816361.1"/>
    </source>
</evidence>
<comment type="pathway">
    <text evidence="1 7 8">Carbohydrate degradation; pentose phosphate pathway; D-glyceraldehyde 3-phosphate and beta-D-fructose 6-phosphate from D-ribose 5-phosphate and D-xylulose 5-phosphate (non-oxidative stage): step 2/3.</text>
</comment>
<dbReference type="Pfam" id="PF00923">
    <property type="entry name" value="TAL_FSA"/>
    <property type="match status" value="1"/>
</dbReference>
<dbReference type="CDD" id="cd00051">
    <property type="entry name" value="EFh"/>
    <property type="match status" value="1"/>
</dbReference>
<dbReference type="PROSITE" id="PS00958">
    <property type="entry name" value="TRANSALDOLASE_2"/>
    <property type="match status" value="1"/>
</dbReference>
<dbReference type="EC" id="2.2.1.2" evidence="3 7"/>
<sequence>MAQTLLEQLRTMTIVVADTGDIQAIERLKPRDATTNPSLITAAAQMPQYQEIVDQTLLEARTEKGKQASAEEVASLAFERLAVAFGKKILQIIPGRVSTEVDARLSYDTEATIAKGRYLISEYEKAGVSRDRILIKIAATWEGIRAAEVLEKEGIHCNLTLLFGLHQAIACAEAGVTLISPFVGRILDWYKKKTGRDSFPAPEDPGVLSVTRIYNYYKTFGHQTEVMGASFRNMGEIVELAGCDLLTISPALLDELESNQGELVRKLSPDLADAEPIEKIEMNREVFDQMHQDDPMASEKLTEGIEGFSKALESLELLLKNRLAQLEGQEALSHAADDIFHVYDLDGDGFITREEWAGSDAVFDALDSNRDGKITPAEMAAGLGAAYHHHLVGV</sequence>
<reference evidence="11" key="1">
    <citation type="journal article" date="2024" name="Algal Res.">
        <title>Biochemical, toxicological and genomic investigation of a high-biomass producing Limnothrix strain isolated from Italian shallow drinking water reservoir.</title>
        <authorList>
            <person name="Simonazzi M."/>
            <person name="Shishido T.K."/>
            <person name="Delbaje E."/>
            <person name="Wahlsten M."/>
            <person name="Fewer D.P."/>
            <person name="Sivonen K."/>
            <person name="Pezzolesi L."/>
            <person name="Pistocchi R."/>
        </authorList>
    </citation>
    <scope>NUCLEOTIDE SEQUENCE [LARGE SCALE GENOMIC DNA]</scope>
    <source>
        <strain evidence="11">LRLZ20PSL1</strain>
    </source>
</reference>
<evidence type="ECO:0000256" key="5">
    <source>
        <dbReference type="ARBA" id="ARBA00023126"/>
    </source>
</evidence>
<dbReference type="Gene3D" id="3.20.20.70">
    <property type="entry name" value="Aldolase class I"/>
    <property type="match status" value="1"/>
</dbReference>
<evidence type="ECO:0000256" key="3">
    <source>
        <dbReference type="ARBA" id="ARBA00013151"/>
    </source>
</evidence>
<evidence type="ECO:0000256" key="7">
    <source>
        <dbReference type="HAMAP-Rule" id="MF_00492"/>
    </source>
</evidence>
<dbReference type="InterPro" id="IPR011992">
    <property type="entry name" value="EF-hand-dom_pair"/>
</dbReference>
<comment type="subcellular location">
    <subcellularLocation>
        <location evidence="7">Cytoplasm</location>
    </subcellularLocation>
</comment>
<evidence type="ECO:0000259" key="9">
    <source>
        <dbReference type="PROSITE" id="PS50222"/>
    </source>
</evidence>
<comment type="similarity">
    <text evidence="2 7 8">Belongs to the transaldolase family. Type 1 subfamily.</text>
</comment>
<evidence type="ECO:0000256" key="1">
    <source>
        <dbReference type="ARBA" id="ARBA00004857"/>
    </source>
</evidence>
<organism evidence="10 11">
    <name type="scientific">Limnothrix redekei LRLZ20PSL1</name>
    <dbReference type="NCBI Taxonomy" id="3112953"/>
    <lineage>
        <taxon>Bacteria</taxon>
        <taxon>Bacillati</taxon>
        <taxon>Cyanobacteriota</taxon>
        <taxon>Cyanophyceae</taxon>
        <taxon>Pseudanabaenales</taxon>
        <taxon>Pseudanabaenaceae</taxon>
        <taxon>Limnothrix</taxon>
    </lineage>
</organism>
<dbReference type="Pfam" id="PF13202">
    <property type="entry name" value="EF-hand_5"/>
    <property type="match status" value="2"/>
</dbReference>
<dbReference type="InterPro" id="IPR002048">
    <property type="entry name" value="EF_hand_dom"/>
</dbReference>
<dbReference type="PROSITE" id="PS01054">
    <property type="entry name" value="TRANSALDOLASE_1"/>
    <property type="match status" value="1"/>
</dbReference>
<dbReference type="SUPFAM" id="SSF47473">
    <property type="entry name" value="EF-hand"/>
    <property type="match status" value="1"/>
</dbReference>
<comment type="function">
    <text evidence="7 8">Transaldolase is important for the balance of metabolites in the pentose-phosphate pathway.</text>
</comment>
<dbReference type="NCBIfam" id="TIGR00874">
    <property type="entry name" value="talAB"/>
    <property type="match status" value="1"/>
</dbReference>
<feature type="active site" description="Schiff-base intermediate with substrate" evidence="7">
    <location>
        <position position="136"/>
    </location>
</feature>
<evidence type="ECO:0000256" key="4">
    <source>
        <dbReference type="ARBA" id="ARBA00022679"/>
    </source>
</evidence>
<dbReference type="InterPro" id="IPR004730">
    <property type="entry name" value="Transaldolase_1"/>
</dbReference>
<gene>
    <name evidence="7" type="primary">tal</name>
    <name evidence="10" type="ORF">VPK24_01825</name>
</gene>
<dbReference type="RefSeq" id="WP_393010199.1">
    <property type="nucleotide sequence ID" value="NZ_JAZAQF010000007.1"/>
</dbReference>
<dbReference type="InterPro" id="IPR018225">
    <property type="entry name" value="Transaldolase_AS"/>
</dbReference>
<dbReference type="PANTHER" id="PTHR10683">
    <property type="entry name" value="TRANSALDOLASE"/>
    <property type="match status" value="1"/>
</dbReference>
<accession>A0ABW7C8V1</accession>
<dbReference type="InterPro" id="IPR018247">
    <property type="entry name" value="EF_Hand_1_Ca_BS"/>
</dbReference>
<dbReference type="PROSITE" id="PS00018">
    <property type="entry name" value="EF_HAND_1"/>
    <property type="match status" value="1"/>
</dbReference>
<dbReference type="InterPro" id="IPR013785">
    <property type="entry name" value="Aldolase_TIM"/>
</dbReference>
<dbReference type="CDD" id="cd00957">
    <property type="entry name" value="Transaldolase_TalAB"/>
    <property type="match status" value="1"/>
</dbReference>
<dbReference type="Proteomes" id="UP001604335">
    <property type="component" value="Unassembled WGS sequence"/>
</dbReference>
<name>A0ABW7C8V1_9CYAN</name>
<dbReference type="EMBL" id="JAZAQF010000007">
    <property type="protein sequence ID" value="MFG3816361.1"/>
    <property type="molecule type" value="Genomic_DNA"/>
</dbReference>
<dbReference type="Gene3D" id="1.10.238.10">
    <property type="entry name" value="EF-hand"/>
    <property type="match status" value="1"/>
</dbReference>
<keyword evidence="5 7" id="KW-0570">Pentose shunt</keyword>
<proteinExistence type="inferred from homology"/>
<keyword evidence="11" id="KW-1185">Reference proteome</keyword>
<feature type="domain" description="EF-hand" evidence="9">
    <location>
        <begin position="354"/>
        <end position="389"/>
    </location>
</feature>
<dbReference type="HAMAP" id="MF_00492">
    <property type="entry name" value="Transaldolase_1"/>
    <property type="match status" value="1"/>
</dbReference>
<dbReference type="InterPro" id="IPR001585">
    <property type="entry name" value="TAL/FSA"/>
</dbReference>